<keyword evidence="8 11" id="KW-1133">Transmembrane helix</keyword>
<feature type="transmembrane region" description="Helical" evidence="11">
    <location>
        <begin position="283"/>
        <end position="306"/>
    </location>
</feature>
<gene>
    <name evidence="12" type="ORF">GCK32_010766</name>
</gene>
<keyword evidence="4" id="KW-0328">Glycosyltransferase</keyword>
<evidence type="ECO:0000256" key="10">
    <source>
        <dbReference type="ARBA" id="ARBA00047475"/>
    </source>
</evidence>
<comment type="caution">
    <text evidence="12">The sequence shown here is derived from an EMBL/GenBank/DDBJ whole genome shotgun (WGS) entry which is preliminary data.</text>
</comment>
<evidence type="ECO:0000256" key="8">
    <source>
        <dbReference type="ARBA" id="ARBA00022989"/>
    </source>
</evidence>
<dbReference type="InterPro" id="IPR002213">
    <property type="entry name" value="UDP_glucos_trans"/>
</dbReference>
<dbReference type="FunFam" id="3.40.50.2000:FF:000038">
    <property type="entry name" value="UDP-GlucuronosylTransferase"/>
    <property type="match status" value="1"/>
</dbReference>
<keyword evidence="9 11" id="KW-0472">Membrane</keyword>
<evidence type="ECO:0000256" key="11">
    <source>
        <dbReference type="SAM" id="Phobius"/>
    </source>
</evidence>
<evidence type="ECO:0000256" key="7">
    <source>
        <dbReference type="ARBA" id="ARBA00022729"/>
    </source>
</evidence>
<keyword evidence="13" id="KW-1185">Reference proteome</keyword>
<keyword evidence="5 12" id="KW-0808">Transferase</keyword>
<dbReference type="CDD" id="cd03784">
    <property type="entry name" value="GT1_Gtf-like"/>
    <property type="match status" value="1"/>
</dbReference>
<dbReference type="GO" id="GO:0016020">
    <property type="term" value="C:membrane"/>
    <property type="evidence" value="ECO:0007669"/>
    <property type="project" value="UniProtKB-SubCell"/>
</dbReference>
<evidence type="ECO:0000256" key="4">
    <source>
        <dbReference type="ARBA" id="ARBA00022676"/>
    </source>
</evidence>
<reference evidence="12 13" key="1">
    <citation type="submission" date="2019-10" db="EMBL/GenBank/DDBJ databases">
        <title>Assembly and Annotation for the nematode Trichostrongylus colubriformis.</title>
        <authorList>
            <person name="Martin J."/>
        </authorList>
    </citation>
    <scope>NUCLEOTIDE SEQUENCE [LARGE SCALE GENOMIC DNA]</scope>
    <source>
        <strain evidence="12">G859</strain>
        <tissue evidence="12">Whole worm</tissue>
    </source>
</reference>
<evidence type="ECO:0000256" key="9">
    <source>
        <dbReference type="ARBA" id="ARBA00023136"/>
    </source>
</evidence>
<dbReference type="Proteomes" id="UP001331761">
    <property type="component" value="Unassembled WGS sequence"/>
</dbReference>
<evidence type="ECO:0000256" key="6">
    <source>
        <dbReference type="ARBA" id="ARBA00022692"/>
    </source>
</evidence>
<evidence type="ECO:0000256" key="3">
    <source>
        <dbReference type="ARBA" id="ARBA00012544"/>
    </source>
</evidence>
<dbReference type="AlphaFoldDB" id="A0AAN8IQF4"/>
<dbReference type="GO" id="GO:0015020">
    <property type="term" value="F:glucuronosyltransferase activity"/>
    <property type="evidence" value="ECO:0007669"/>
    <property type="project" value="UniProtKB-EC"/>
</dbReference>
<comment type="catalytic activity">
    <reaction evidence="10">
        <text>glucuronate acceptor + UDP-alpha-D-glucuronate = acceptor beta-D-glucuronoside + UDP + H(+)</text>
        <dbReference type="Rhea" id="RHEA:21032"/>
        <dbReference type="ChEBI" id="CHEBI:15378"/>
        <dbReference type="ChEBI" id="CHEBI:58052"/>
        <dbReference type="ChEBI" id="CHEBI:58223"/>
        <dbReference type="ChEBI" id="CHEBI:132367"/>
        <dbReference type="ChEBI" id="CHEBI:132368"/>
        <dbReference type="EC" id="2.4.1.17"/>
    </reaction>
</comment>
<keyword evidence="7" id="KW-0732">Signal</keyword>
<dbReference type="PANTHER" id="PTHR48043:SF23">
    <property type="entry name" value="UDP-GLUCURONOSYLTRANSFERASE"/>
    <property type="match status" value="1"/>
</dbReference>
<evidence type="ECO:0000256" key="5">
    <source>
        <dbReference type="ARBA" id="ARBA00022679"/>
    </source>
</evidence>
<comment type="similarity">
    <text evidence="2">Belongs to the UDP-glycosyltransferase family.</text>
</comment>
<dbReference type="EMBL" id="WIXE01005489">
    <property type="protein sequence ID" value="KAK5982156.1"/>
    <property type="molecule type" value="Genomic_DNA"/>
</dbReference>
<sequence length="318" mass="35866">MFTYLSWYFQTGIASAADRVMRNKLGPTVTPIWDIVANISWVLVNSEPLMEFDAPTLRKVVSIGGLGVTRPKPLSDDWDRILNLREQTVLISFGTVALSKNMPESMKQAIIKVIKSYPKITFIWKYEDPDDVMFKGIENVIPSKWTPQSCLLADKRLTIFITHGGVGSMMESALRAKPLVVVPLFGDQTRNAKLIEKFGFGILVEKARLLNSNVLRSAIDRILTDPKYRIAANRISRLLSRRPFSPEEKLVKTVELAAEFGNLAESKVAGRNLGIIAYYNLDLLFVLTAVFSAFTGLVLYAVLRLFRRYFVAMKVKIQ</sequence>
<dbReference type="SUPFAM" id="SSF53756">
    <property type="entry name" value="UDP-Glycosyltransferase/glycogen phosphorylase"/>
    <property type="match status" value="1"/>
</dbReference>
<name>A0AAN8IQF4_TRICO</name>
<keyword evidence="6 11" id="KW-0812">Transmembrane</keyword>
<evidence type="ECO:0000313" key="12">
    <source>
        <dbReference type="EMBL" id="KAK5982156.1"/>
    </source>
</evidence>
<dbReference type="Gene3D" id="3.40.50.2000">
    <property type="entry name" value="Glycogen Phosphorylase B"/>
    <property type="match status" value="1"/>
</dbReference>
<dbReference type="InterPro" id="IPR050271">
    <property type="entry name" value="UDP-glycosyltransferase"/>
</dbReference>
<evidence type="ECO:0000256" key="2">
    <source>
        <dbReference type="ARBA" id="ARBA00009995"/>
    </source>
</evidence>
<dbReference type="Pfam" id="PF00201">
    <property type="entry name" value="UDPGT"/>
    <property type="match status" value="1"/>
</dbReference>
<comment type="subcellular location">
    <subcellularLocation>
        <location evidence="1">Membrane</location>
        <topology evidence="1">Single-pass membrane protein</topology>
    </subcellularLocation>
</comment>
<evidence type="ECO:0000313" key="13">
    <source>
        <dbReference type="Proteomes" id="UP001331761"/>
    </source>
</evidence>
<organism evidence="12 13">
    <name type="scientific">Trichostrongylus colubriformis</name>
    <name type="common">Black scour worm</name>
    <dbReference type="NCBI Taxonomy" id="6319"/>
    <lineage>
        <taxon>Eukaryota</taxon>
        <taxon>Metazoa</taxon>
        <taxon>Ecdysozoa</taxon>
        <taxon>Nematoda</taxon>
        <taxon>Chromadorea</taxon>
        <taxon>Rhabditida</taxon>
        <taxon>Rhabditina</taxon>
        <taxon>Rhabditomorpha</taxon>
        <taxon>Strongyloidea</taxon>
        <taxon>Trichostrongylidae</taxon>
        <taxon>Trichostrongylus</taxon>
    </lineage>
</organism>
<dbReference type="PANTHER" id="PTHR48043">
    <property type="entry name" value="EG:EG0003.4 PROTEIN-RELATED"/>
    <property type="match status" value="1"/>
</dbReference>
<dbReference type="EC" id="2.4.1.17" evidence="3"/>
<evidence type="ECO:0000256" key="1">
    <source>
        <dbReference type="ARBA" id="ARBA00004167"/>
    </source>
</evidence>
<accession>A0AAN8IQF4</accession>
<protein>
    <recommendedName>
        <fullName evidence="3">glucuronosyltransferase</fullName>
        <ecNumber evidence="3">2.4.1.17</ecNumber>
    </recommendedName>
</protein>
<proteinExistence type="inferred from homology"/>